<feature type="region of interest" description="Disordered" evidence="1">
    <location>
        <begin position="1"/>
        <end position="24"/>
    </location>
</feature>
<organism evidence="2 3">
    <name type="scientific">Colletotrichum karsti</name>
    <dbReference type="NCBI Taxonomy" id="1095194"/>
    <lineage>
        <taxon>Eukaryota</taxon>
        <taxon>Fungi</taxon>
        <taxon>Dikarya</taxon>
        <taxon>Ascomycota</taxon>
        <taxon>Pezizomycotina</taxon>
        <taxon>Sordariomycetes</taxon>
        <taxon>Hypocreomycetidae</taxon>
        <taxon>Glomerellales</taxon>
        <taxon>Glomerellaceae</taxon>
        <taxon>Colletotrichum</taxon>
        <taxon>Colletotrichum boninense species complex</taxon>
    </lineage>
</organism>
<dbReference type="RefSeq" id="XP_038742238.1">
    <property type="nucleotide sequence ID" value="XM_038892355.1"/>
</dbReference>
<sequence length="262" mass="30361">MSEESSPVPTPQRRLSTGGKPPVRVRSTYVVEPAPSRHDPSVPCFTAWERHELWGPPPRGWTVEDFPMADTLPHWSFQIYDTTPGSDSAEHLKKIARALHEDTFESRTIPDRGEPDRFDVWGLPMEEGLGERERVERCREHAIGEAAARMREGVEGWDVPDRRHSWREDRTTKVIVVIDRPREEWGEGEEEEEEGEEETGGCLGVEWDARPDYETYLRGKGERPEVWWSRDTLEGLGNEMREIRFTFPETEDSSEEEDELCE</sequence>
<evidence type="ECO:0000256" key="1">
    <source>
        <dbReference type="SAM" id="MobiDB-lite"/>
    </source>
</evidence>
<dbReference type="AlphaFoldDB" id="A0A9P6LHP0"/>
<evidence type="ECO:0000313" key="2">
    <source>
        <dbReference type="EMBL" id="KAF9872777.1"/>
    </source>
</evidence>
<reference evidence="2" key="2">
    <citation type="submission" date="2020-11" db="EMBL/GenBank/DDBJ databases">
        <title>Whole genome sequencing of Colletotrichum sp.</title>
        <authorList>
            <person name="Li H."/>
        </authorList>
    </citation>
    <scope>NUCLEOTIDE SEQUENCE</scope>
    <source>
        <strain evidence="2">CkLH20</strain>
    </source>
</reference>
<feature type="region of interest" description="Disordered" evidence="1">
    <location>
        <begin position="180"/>
        <end position="204"/>
    </location>
</feature>
<dbReference type="GeneID" id="62165429"/>
<dbReference type="EMBL" id="JAATWM020000035">
    <property type="protein sequence ID" value="KAF9872777.1"/>
    <property type="molecule type" value="Genomic_DNA"/>
</dbReference>
<name>A0A9P6LHP0_9PEZI</name>
<dbReference type="Proteomes" id="UP000781932">
    <property type="component" value="Unassembled WGS sequence"/>
</dbReference>
<gene>
    <name evidence="2" type="ORF">CkaCkLH20_09640</name>
</gene>
<reference evidence="2" key="1">
    <citation type="submission" date="2020-03" db="EMBL/GenBank/DDBJ databases">
        <authorList>
            <person name="He L."/>
        </authorList>
    </citation>
    <scope>NUCLEOTIDE SEQUENCE</scope>
    <source>
        <strain evidence="2">CkLH20</strain>
    </source>
</reference>
<protein>
    <submittedName>
        <fullName evidence="2">Uncharacterized protein</fullName>
    </submittedName>
</protein>
<dbReference type="OrthoDB" id="5190067at2759"/>
<comment type="caution">
    <text evidence="2">The sequence shown here is derived from an EMBL/GenBank/DDBJ whole genome shotgun (WGS) entry which is preliminary data.</text>
</comment>
<evidence type="ECO:0000313" key="3">
    <source>
        <dbReference type="Proteomes" id="UP000781932"/>
    </source>
</evidence>
<feature type="compositionally biased region" description="Acidic residues" evidence="1">
    <location>
        <begin position="186"/>
        <end position="199"/>
    </location>
</feature>
<accession>A0A9P6LHP0</accession>
<keyword evidence="3" id="KW-1185">Reference proteome</keyword>
<proteinExistence type="predicted"/>